<reference evidence="2 3" key="1">
    <citation type="submission" date="2020-07" db="EMBL/GenBank/DDBJ databases">
        <title>Sequencing the genomes of 1000 actinobacteria strains.</title>
        <authorList>
            <person name="Klenk H.-P."/>
        </authorList>
    </citation>
    <scope>NUCLEOTIDE SEQUENCE [LARGE SCALE GENOMIC DNA]</scope>
    <source>
        <strain evidence="2 3">DSM 29531</strain>
    </source>
</reference>
<dbReference type="AlphaFoldDB" id="A0A853DKU4"/>
<keyword evidence="3" id="KW-1185">Reference proteome</keyword>
<organism evidence="2 3">
    <name type="scientific">Allobranchiibius huperziae</name>
    <dbReference type="NCBI Taxonomy" id="1874116"/>
    <lineage>
        <taxon>Bacteria</taxon>
        <taxon>Bacillati</taxon>
        <taxon>Actinomycetota</taxon>
        <taxon>Actinomycetes</taxon>
        <taxon>Micrococcales</taxon>
        <taxon>Dermacoccaceae</taxon>
        <taxon>Allobranchiibius</taxon>
    </lineage>
</organism>
<protein>
    <recommendedName>
        <fullName evidence="1">Septum formation-related domain-containing protein</fullName>
    </recommendedName>
</protein>
<gene>
    <name evidence="2" type="ORF">HNR15_002304</name>
</gene>
<dbReference type="Proteomes" id="UP000571817">
    <property type="component" value="Unassembled WGS sequence"/>
</dbReference>
<evidence type="ECO:0000259" key="1">
    <source>
        <dbReference type="Pfam" id="PF13845"/>
    </source>
</evidence>
<name>A0A853DKU4_9MICO</name>
<dbReference type="RefSeq" id="WP_179481920.1">
    <property type="nucleotide sequence ID" value="NZ_JACCFW010000001.1"/>
</dbReference>
<dbReference type="EMBL" id="JACCFW010000001">
    <property type="protein sequence ID" value="NYJ75341.1"/>
    <property type="molecule type" value="Genomic_DNA"/>
</dbReference>
<comment type="caution">
    <text evidence="2">The sequence shown here is derived from an EMBL/GenBank/DDBJ whole genome shotgun (WGS) entry which is preliminary data.</text>
</comment>
<evidence type="ECO:0000313" key="2">
    <source>
        <dbReference type="EMBL" id="NYJ75341.1"/>
    </source>
</evidence>
<proteinExistence type="predicted"/>
<evidence type="ECO:0000313" key="3">
    <source>
        <dbReference type="Proteomes" id="UP000571817"/>
    </source>
</evidence>
<dbReference type="InterPro" id="IPR026004">
    <property type="entry name" value="Septum_form"/>
</dbReference>
<accession>A0A853DKU4</accession>
<sequence length="230" mass="24896">MQTGQCLIDTLTYQVVPCTQTHVYQVTAVVRNSSVNTDPTARQVLRQETCNASLVKFSGGAPVGLLAVGNPVALVDDPLNSTRIVCLMHLRTDGDEANLPINYTLQDALKGANAFKYTFCVDKVAKNFKIVKCSSPHVGQTTGGYLSGRYIDKFPGDAHLIAQRAQFCPPLAQAFLGTKSRKDVVEDGLYVTKTAWAQGDRYAACFVKVTSGTVKKSLQGIGTKPLTSYR</sequence>
<feature type="domain" description="Septum formation-related" evidence="1">
    <location>
        <begin position="84"/>
        <end position="205"/>
    </location>
</feature>
<dbReference type="Pfam" id="PF13845">
    <property type="entry name" value="Septum_form"/>
    <property type="match status" value="1"/>
</dbReference>